<evidence type="ECO:0000313" key="2">
    <source>
        <dbReference type="Proteomes" id="UP000809243"/>
    </source>
</evidence>
<accession>A0A938YXI9</accession>
<dbReference type="AlphaFoldDB" id="A0A938YXI9"/>
<proteinExistence type="predicted"/>
<organism evidence="1 2">
    <name type="scientific">Candidatus Iainarchaeum sp</name>
    <dbReference type="NCBI Taxonomy" id="3101447"/>
    <lineage>
        <taxon>Archaea</taxon>
        <taxon>Candidatus Iainarchaeota</taxon>
        <taxon>Candidatus Iainarchaeia</taxon>
        <taxon>Candidatus Iainarchaeales</taxon>
        <taxon>Candidatus Iainarchaeaceae</taxon>
        <taxon>Candidatus Iainarchaeum</taxon>
    </lineage>
</organism>
<comment type="caution">
    <text evidence="1">The sequence shown here is derived from an EMBL/GenBank/DDBJ whole genome shotgun (WGS) entry which is preliminary data.</text>
</comment>
<protein>
    <submittedName>
        <fullName evidence="1">Uncharacterized protein</fullName>
    </submittedName>
</protein>
<gene>
    <name evidence="1" type="ORF">JW744_01655</name>
</gene>
<dbReference type="Proteomes" id="UP000809243">
    <property type="component" value="Unassembled WGS sequence"/>
</dbReference>
<evidence type="ECO:0000313" key="1">
    <source>
        <dbReference type="EMBL" id="MBN2067153.1"/>
    </source>
</evidence>
<name>A0A938YXI9_9ARCH</name>
<sequence>MARAIPGRKRLKHRKWPLGAIGRALERHQLRKLKKEVTKTYRPKGEKWAFFGENALTKALPAEEYPPAEKLKKGKGPRNREKVKLVMEIRGTAPLAGKRSEYIRKRLEIDSPKQVVLNLTLKRTLRAIVGETGMLKHGKKAGVGTLIRELFENKKISFKGGTHVDFSSVKPGLESLLGKKGSKLFMEYFTKHLSEEKNFFNAFIRQEAGRTILEKDW</sequence>
<reference evidence="1" key="1">
    <citation type="submission" date="2021-01" db="EMBL/GenBank/DDBJ databases">
        <title>Active Sulfur Cycling in an Early Earth Analoge.</title>
        <authorList>
            <person name="Hahn C.R."/>
            <person name="Youssef N.H."/>
            <person name="Elshahed M."/>
        </authorList>
    </citation>
    <scope>NUCLEOTIDE SEQUENCE</scope>
    <source>
        <strain evidence="1">Zod_Metabat.1151</strain>
    </source>
</reference>
<dbReference type="EMBL" id="JAFGDB010000028">
    <property type="protein sequence ID" value="MBN2067153.1"/>
    <property type="molecule type" value="Genomic_DNA"/>
</dbReference>